<feature type="compositionally biased region" description="Polar residues" evidence="3">
    <location>
        <begin position="321"/>
        <end position="332"/>
    </location>
</feature>
<dbReference type="PANTHER" id="PTHR22715:SF0">
    <property type="entry name" value="TRANSFORMING GROWTH FACTOR BETA REGULATOR 1"/>
    <property type="match status" value="1"/>
</dbReference>
<dbReference type="InterPro" id="IPR003889">
    <property type="entry name" value="FYrich_C"/>
</dbReference>
<reference evidence="5 6" key="1">
    <citation type="submission" date="2023-04" db="EMBL/GenBank/DDBJ databases">
        <title>Genome of Basidiobolus ranarum AG-B5.</title>
        <authorList>
            <person name="Stajich J.E."/>
            <person name="Carter-House D."/>
            <person name="Gryganskyi A."/>
        </authorList>
    </citation>
    <scope>NUCLEOTIDE SEQUENCE [LARGE SCALE GENOMIC DNA]</scope>
    <source>
        <strain evidence="5 6">AG-B5</strain>
    </source>
</reference>
<dbReference type="Gene3D" id="3.30.160.360">
    <property type="match status" value="1"/>
</dbReference>
<name>A0ABR2WA52_9FUNG</name>
<evidence type="ECO:0000256" key="2">
    <source>
        <dbReference type="ARBA" id="ARBA00023242"/>
    </source>
</evidence>
<comment type="subcellular location">
    <subcellularLocation>
        <location evidence="1">Nucleus</location>
    </subcellularLocation>
</comment>
<evidence type="ECO:0000256" key="3">
    <source>
        <dbReference type="SAM" id="MobiDB-lite"/>
    </source>
</evidence>
<evidence type="ECO:0000259" key="4">
    <source>
        <dbReference type="Pfam" id="PF14612"/>
    </source>
</evidence>
<dbReference type="Proteomes" id="UP001479436">
    <property type="component" value="Unassembled WGS sequence"/>
</dbReference>
<dbReference type="PROSITE" id="PS51542">
    <property type="entry name" value="FYRN"/>
    <property type="match status" value="1"/>
</dbReference>
<dbReference type="Pfam" id="PF05964">
    <property type="entry name" value="FYRN"/>
    <property type="match status" value="1"/>
</dbReference>
<evidence type="ECO:0000256" key="1">
    <source>
        <dbReference type="ARBA" id="ARBA00004123"/>
    </source>
</evidence>
<protein>
    <recommendedName>
        <fullName evidence="4">INO80 complex subunit 3 N-terminal domain-containing protein</fullName>
    </recommendedName>
</protein>
<organism evidence="5 6">
    <name type="scientific">Basidiobolus ranarum</name>
    <dbReference type="NCBI Taxonomy" id="34480"/>
    <lineage>
        <taxon>Eukaryota</taxon>
        <taxon>Fungi</taxon>
        <taxon>Fungi incertae sedis</taxon>
        <taxon>Zoopagomycota</taxon>
        <taxon>Entomophthoromycotina</taxon>
        <taxon>Basidiobolomycetes</taxon>
        <taxon>Basidiobolales</taxon>
        <taxon>Basidiobolaceae</taxon>
        <taxon>Basidiobolus</taxon>
    </lineage>
</organism>
<accession>A0ABR2WA52</accession>
<dbReference type="SMART" id="SM00541">
    <property type="entry name" value="FYRN"/>
    <property type="match status" value="1"/>
</dbReference>
<keyword evidence="2" id="KW-0539">Nucleus</keyword>
<feature type="compositionally biased region" description="Basic and acidic residues" evidence="3">
    <location>
        <begin position="303"/>
        <end position="313"/>
    </location>
</feature>
<gene>
    <name evidence="5" type="ORF">K7432_001101</name>
</gene>
<dbReference type="PROSITE" id="PS51543">
    <property type="entry name" value="FYRC"/>
    <property type="match status" value="1"/>
</dbReference>
<feature type="compositionally biased region" description="Basic and acidic residues" evidence="3">
    <location>
        <begin position="134"/>
        <end position="151"/>
    </location>
</feature>
<evidence type="ECO:0000313" key="5">
    <source>
        <dbReference type="EMBL" id="KAK9728387.1"/>
    </source>
</evidence>
<dbReference type="Pfam" id="PF05965">
    <property type="entry name" value="FYRC"/>
    <property type="match status" value="1"/>
</dbReference>
<proteinExistence type="predicted"/>
<dbReference type="PANTHER" id="PTHR22715">
    <property type="entry name" value="TRANSFORMING GROWTH FACTOR BETA REGULATED GENE 1"/>
    <property type="match status" value="1"/>
</dbReference>
<dbReference type="InterPro" id="IPR040092">
    <property type="entry name" value="TBRG1"/>
</dbReference>
<dbReference type="Pfam" id="PF14612">
    <property type="entry name" value="Ino80_Iec3"/>
    <property type="match status" value="1"/>
</dbReference>
<feature type="domain" description="INO80 complex subunit 3 N-terminal" evidence="4">
    <location>
        <begin position="3"/>
        <end position="52"/>
    </location>
</feature>
<dbReference type="InterPro" id="IPR032742">
    <property type="entry name" value="Iec3_N"/>
</dbReference>
<dbReference type="EMBL" id="JASJQH010006898">
    <property type="protein sequence ID" value="KAK9728387.1"/>
    <property type="molecule type" value="Genomic_DNA"/>
</dbReference>
<feature type="region of interest" description="Disordered" evidence="3">
    <location>
        <begin position="57"/>
        <end position="151"/>
    </location>
</feature>
<dbReference type="SMART" id="SM00542">
    <property type="entry name" value="FYRC"/>
    <property type="match status" value="1"/>
</dbReference>
<feature type="region of interest" description="Disordered" evidence="3">
    <location>
        <begin position="303"/>
        <end position="361"/>
    </location>
</feature>
<evidence type="ECO:0000313" key="6">
    <source>
        <dbReference type="Proteomes" id="UP001479436"/>
    </source>
</evidence>
<sequence>MAYKEKYHKIRNRFYDAAEENEMLLASYQKIGKKLKKISHENSHLLDLVMELRPDVQDDLSSTTEEDFLSEGSVDSSDSDKQVGSDLESDEDAIFPSLDPRNKTRSSKTQHEREKRKARMNIDSGVKRKRRTGKRDDRTDAKPIEHLPKDNNGKLILPVTVGKGGDEVTIVSIGRVIWEKEAYHTPRYIWPVGFHSEKLYTSMLDGNKKTIYVSEILEGEEAPVFQVTAEDQPGRKFVANSASGVWKQVLDEIMAKGFGAKTHASGPQLYGINNLGITKHIQELAGAEKCSKYVMQRWIDSDKERHKSTKAQDKGGVPNIRVTNYASETESGSEGDDKAQNFRHRSQSVTGSISMSDRDSE</sequence>
<dbReference type="InterPro" id="IPR003888">
    <property type="entry name" value="FYrich_N"/>
</dbReference>
<keyword evidence="6" id="KW-1185">Reference proteome</keyword>
<comment type="caution">
    <text evidence="5">The sequence shown here is derived from an EMBL/GenBank/DDBJ whole genome shotgun (WGS) entry which is preliminary data.</text>
</comment>